<dbReference type="Proteomes" id="UP000604730">
    <property type="component" value="Unassembled WGS sequence"/>
</dbReference>
<dbReference type="InterPro" id="IPR016177">
    <property type="entry name" value="DNA-bd_dom_sf"/>
</dbReference>
<dbReference type="SUPFAM" id="SSF54171">
    <property type="entry name" value="DNA-binding domain"/>
    <property type="match status" value="1"/>
</dbReference>
<sequence length="269" mass="31534">MENSLRGVYKRVDSKGNERFVASFTYKNKHISLGSFDSEKGANSAYNEAIALTSTKNRKTIEDYDESATLDFEKWVTIINFRDNGLYVKNPIYLRKRYFEYYLSTSDIMKFSADELFYYSNHKILRRGRHFFVADYGMQVNILSRYGIRNFAVAGRDYVFVNGDDLDFRYENIKIINRYTGVRMEKQYPKPVYVVKINIRGAVIVGRYDDEVKAAIAYNKAVDHLADKGFTKNYEQNYIDDLNTAQYESIYDKTEFSKNFMKHISSLSL</sequence>
<comment type="caution">
    <text evidence="1">The sequence shown here is derived from an EMBL/GenBank/DDBJ whole genome shotgun (WGS) entry which is preliminary data.</text>
</comment>
<name>A0ABS1J154_9FIRM</name>
<dbReference type="EMBL" id="JAEPRJ010000001">
    <property type="protein sequence ID" value="MBK5897868.1"/>
    <property type="molecule type" value="Genomic_DNA"/>
</dbReference>
<organism evidence="1 2">
    <name type="scientific">Catonella massiliensis</name>
    <dbReference type="NCBI Taxonomy" id="2799636"/>
    <lineage>
        <taxon>Bacteria</taxon>
        <taxon>Bacillati</taxon>
        <taxon>Bacillota</taxon>
        <taxon>Clostridia</taxon>
        <taxon>Lachnospirales</taxon>
        <taxon>Lachnospiraceae</taxon>
        <taxon>Catonella</taxon>
    </lineage>
</organism>
<reference evidence="1 2" key="1">
    <citation type="submission" date="2021-01" db="EMBL/GenBank/DDBJ databases">
        <title>Isolation and description of Catonella massiliensis sp. nov., a novel Catonella species, isolated from a stable periodontitis subject.</title>
        <authorList>
            <person name="Antezack A."/>
            <person name="Boxberger M."/>
            <person name="La Scola B."/>
            <person name="Monnet-Corti V."/>
        </authorList>
    </citation>
    <scope>NUCLEOTIDE SEQUENCE [LARGE SCALE GENOMIC DNA]</scope>
    <source>
        <strain evidence="1 2">Marseille-Q4567</strain>
    </source>
</reference>
<proteinExistence type="predicted"/>
<protein>
    <recommendedName>
        <fullName evidence="3">AP2/ERF domain-containing protein</fullName>
    </recommendedName>
</protein>
<evidence type="ECO:0008006" key="3">
    <source>
        <dbReference type="Google" id="ProtNLM"/>
    </source>
</evidence>
<keyword evidence="2" id="KW-1185">Reference proteome</keyword>
<dbReference type="RefSeq" id="WP_208429326.1">
    <property type="nucleotide sequence ID" value="NZ_JAEPRJ010000001.1"/>
</dbReference>
<accession>A0ABS1J154</accession>
<evidence type="ECO:0000313" key="1">
    <source>
        <dbReference type="EMBL" id="MBK5897868.1"/>
    </source>
</evidence>
<evidence type="ECO:0000313" key="2">
    <source>
        <dbReference type="Proteomes" id="UP000604730"/>
    </source>
</evidence>
<gene>
    <name evidence="1" type="ORF">JJN12_08775</name>
</gene>